<accession>A0A1D3L3Q9</accession>
<reference evidence="3 4" key="1">
    <citation type="submission" date="2016-08" db="EMBL/GenBank/DDBJ databases">
        <authorList>
            <person name="Seilhamer J.J."/>
        </authorList>
    </citation>
    <scope>NUCLEOTIDE SEQUENCE [LARGE SCALE GENOMIC DNA]</scope>
    <source>
        <strain evidence="3">Buetzberg</strain>
    </source>
</reference>
<dbReference type="Proteomes" id="UP000094707">
    <property type="component" value="Chromosome I"/>
</dbReference>
<dbReference type="AlphaFoldDB" id="A0A1D3L3Q9"/>
<dbReference type="PANTHER" id="PTHR42252">
    <property type="entry name" value="DUF5616 DOMAIN-CONTAINING PROTEIN"/>
    <property type="match status" value="1"/>
</dbReference>
<dbReference type="InterPro" id="IPR041652">
    <property type="entry name" value="DUF5616"/>
</dbReference>
<name>A0A1D3L3Q9_9EURY</name>
<dbReference type="PANTHER" id="PTHR42252:SF1">
    <property type="entry name" value="DUF434 DOMAIN-CONTAINING PROTEIN"/>
    <property type="match status" value="1"/>
</dbReference>
<dbReference type="Pfam" id="PF18481">
    <property type="entry name" value="DUF5616"/>
    <property type="match status" value="1"/>
</dbReference>
<keyword evidence="4" id="KW-1185">Reference proteome</keyword>
<dbReference type="Pfam" id="PF04256">
    <property type="entry name" value="DUF434"/>
    <property type="match status" value="1"/>
</dbReference>
<evidence type="ECO:0008006" key="5">
    <source>
        <dbReference type="Google" id="ProtNLM"/>
    </source>
</evidence>
<evidence type="ECO:0000259" key="2">
    <source>
        <dbReference type="Pfam" id="PF18481"/>
    </source>
</evidence>
<dbReference type="PATRIC" id="fig|129848.4.peg.1681"/>
<feature type="domain" description="DUF434" evidence="1">
    <location>
        <begin position="15"/>
        <end position="69"/>
    </location>
</feature>
<evidence type="ECO:0000259" key="1">
    <source>
        <dbReference type="Pfam" id="PF04256"/>
    </source>
</evidence>
<feature type="domain" description="DUF5616" evidence="2">
    <location>
        <begin position="74"/>
        <end position="215"/>
    </location>
</feature>
<protein>
    <recommendedName>
        <fullName evidence="5">DUF434 domain-containing protein</fullName>
    </recommendedName>
</protein>
<dbReference type="KEGG" id="mcub:MCBB_1643"/>
<evidence type="ECO:0000313" key="3">
    <source>
        <dbReference type="EMBL" id="SCG86198.1"/>
    </source>
</evidence>
<evidence type="ECO:0000313" key="4">
    <source>
        <dbReference type="Proteomes" id="UP000094707"/>
    </source>
</evidence>
<dbReference type="EMBL" id="LT607756">
    <property type="protein sequence ID" value="SCG86198.1"/>
    <property type="molecule type" value="Genomic_DNA"/>
</dbReference>
<sequence>MKNLESMNMDFEEKISKAVTDLRYLLNRGYRKKGALKFVSDRYLLNIHERNYLARKVFSREAALSRQNKILDISRVKDENVFVDGYNVLITVESICTGYPSLVRCDDGFLRDINAVFGKYKINDTTKTALTQIMLILKYYNPRFVKFLYDSPVSQSGELSKITRNILKASDVSGDAVTSKNVDSELISLSKDIGGIVATSDSAVIDKIQRVIDIPCEILKKMR</sequence>
<dbReference type="InterPro" id="IPR007368">
    <property type="entry name" value="DUF434"/>
</dbReference>
<dbReference type="STRING" id="118062.MCBB_1643"/>
<organism evidence="3 4">
    <name type="scientific">Methanobacterium congolense</name>
    <dbReference type="NCBI Taxonomy" id="118062"/>
    <lineage>
        <taxon>Archaea</taxon>
        <taxon>Methanobacteriati</taxon>
        <taxon>Methanobacteriota</taxon>
        <taxon>Methanomada group</taxon>
        <taxon>Methanobacteria</taxon>
        <taxon>Methanobacteriales</taxon>
        <taxon>Methanobacteriaceae</taxon>
        <taxon>Methanobacterium</taxon>
    </lineage>
</organism>
<proteinExistence type="predicted"/>
<gene>
    <name evidence="3" type="ORF">MCBB_1643</name>
</gene>